<proteinExistence type="predicted"/>
<organism evidence="1">
    <name type="scientific">Fusarium clavum</name>
    <dbReference type="NCBI Taxonomy" id="2594811"/>
    <lineage>
        <taxon>Eukaryota</taxon>
        <taxon>Fungi</taxon>
        <taxon>Dikarya</taxon>
        <taxon>Ascomycota</taxon>
        <taxon>Pezizomycotina</taxon>
        <taxon>Sordariomycetes</taxon>
        <taxon>Hypocreomycetidae</taxon>
        <taxon>Hypocreales</taxon>
        <taxon>Nectriaceae</taxon>
        <taxon>Fusarium</taxon>
        <taxon>Fusarium incarnatum-equiseti species complex</taxon>
    </lineage>
</organism>
<dbReference type="Pfam" id="PF07350">
    <property type="entry name" value="Gig2-like"/>
    <property type="match status" value="1"/>
</dbReference>
<gene>
    <name evidence="1" type="ORF">BN850_0092910</name>
</gene>
<protein>
    <submittedName>
        <fullName evidence="1">WGS project CBMI000000000 data, contig CS3069_c002870</fullName>
    </submittedName>
</protein>
<reference evidence="1" key="1">
    <citation type="submission" date="2013-05" db="EMBL/GenBank/DDBJ databases">
        <title>Draft genome sequences of six wheat associated Fusarium spp. isolates.</title>
        <authorList>
            <person name="Moolhuijzen P.M."/>
            <person name="Manners J.M."/>
            <person name="Wilcox S."/>
            <person name="Bellgard M.I."/>
            <person name="Gardiner D.M."/>
        </authorList>
    </citation>
    <scope>NUCLEOTIDE SEQUENCE</scope>
    <source>
        <strain evidence="1">CS3069</strain>
    </source>
</reference>
<name>A0A090MHD5_9HYPO</name>
<accession>A0A090MHD5</accession>
<dbReference type="Gene3D" id="2.60.120.330">
    <property type="entry name" value="B-lactam Antibiotic, Isopenicillin N Synthase, Chain"/>
    <property type="match status" value="1"/>
</dbReference>
<dbReference type="SUPFAM" id="SSF51197">
    <property type="entry name" value="Clavaminate synthase-like"/>
    <property type="match status" value="1"/>
</dbReference>
<dbReference type="EMBL" id="CBMI010002868">
    <property type="protein sequence ID" value="CEG05085.1"/>
    <property type="molecule type" value="Genomic_DNA"/>
</dbReference>
<dbReference type="PANTHER" id="PTHR30613:SF1">
    <property type="entry name" value="DUF1479 DOMAIN PROTEIN (AFU_ORTHOLOGUE AFUA_5G09280)"/>
    <property type="match status" value="1"/>
</dbReference>
<dbReference type="AlphaFoldDB" id="A0A090MHD5"/>
<dbReference type="InterPro" id="IPR010856">
    <property type="entry name" value="Gig2-like"/>
</dbReference>
<dbReference type="InterPro" id="IPR027443">
    <property type="entry name" value="IPNS-like_sf"/>
</dbReference>
<dbReference type="PANTHER" id="PTHR30613">
    <property type="entry name" value="UNCHARACTERIZED PROTEIN YBIU-RELATED"/>
    <property type="match status" value="1"/>
</dbReference>
<sequence>MAPKGHRPGSSSMFAQTTEPIPLPTRFARIKKDLIEGKQDQIKASWTRLLVKLKTEIDLIDKTGPDIYPSINFDDLKNPSVTNAFASGLKDRGVAVVRKVIPHDLATQWKTETEAHLEHPRARRLPTHDPHLYGVYWSPGQIKARAHENIIYTQRFLMNLWHSSDPKALVSPNFPVSYADRMRIRNPGDEACSLSVYVDGGSVERWEPDGYGSAATYQPIFDGHWEDWEPWESSTRLKVTSDLYNGDGSCSMFRMLQGWVALSDVPFGQGTLLLCPMIRLTTAYLLLRPFFIPKDSSLSGLDFLSPDNWILEEPPSSVIQGALPSYPQELNEALHPHLELNRSMIPIPKLEPGDYLVWHPDAVYALDRRHRPNTPPTTIVYLPACPLTQTNALYLAHQRKGFLQGEPGPDFTGALTGDITIGGEQAVREVGEAGGLDGMRAMGILPWDEDEAQDDIEYAVLEMANGVLFPERYDAVY</sequence>
<evidence type="ECO:0000313" key="1">
    <source>
        <dbReference type="EMBL" id="CEG05085.1"/>
    </source>
</evidence>
<comment type="caution">
    <text evidence="1">The sequence shown here is derived from an EMBL/GenBank/DDBJ whole genome shotgun (WGS) entry which is preliminary data.</text>
</comment>